<accession>A0A929KX62</accession>
<feature type="region of interest" description="Disordered" evidence="1">
    <location>
        <begin position="139"/>
        <end position="174"/>
    </location>
</feature>
<name>A0A929KX62_9SPHI</name>
<organism evidence="3 4">
    <name type="scientific">Mucilaginibacter myungsuensis</name>
    <dbReference type="NCBI Taxonomy" id="649104"/>
    <lineage>
        <taxon>Bacteria</taxon>
        <taxon>Pseudomonadati</taxon>
        <taxon>Bacteroidota</taxon>
        <taxon>Sphingobacteriia</taxon>
        <taxon>Sphingobacteriales</taxon>
        <taxon>Sphingobacteriaceae</taxon>
        <taxon>Mucilaginibacter</taxon>
    </lineage>
</organism>
<keyword evidence="4" id="KW-1185">Reference proteome</keyword>
<evidence type="ECO:0000313" key="4">
    <source>
        <dbReference type="Proteomes" id="UP000622475"/>
    </source>
</evidence>
<reference evidence="3" key="1">
    <citation type="submission" date="2020-10" db="EMBL/GenBank/DDBJ databases">
        <title>Mucilaginibacter mali sp. nov., isolated from rhizosphere soil of apple orchard.</title>
        <authorList>
            <person name="Lee J.-S."/>
            <person name="Kim H.S."/>
            <person name="Kim J.-S."/>
        </authorList>
    </citation>
    <scope>NUCLEOTIDE SEQUENCE</scope>
    <source>
        <strain evidence="3">KCTC 22746</strain>
    </source>
</reference>
<proteinExistence type="predicted"/>
<dbReference type="Proteomes" id="UP000622475">
    <property type="component" value="Unassembled WGS sequence"/>
</dbReference>
<feature type="compositionally biased region" description="Basic and acidic residues" evidence="1">
    <location>
        <begin position="139"/>
        <end position="162"/>
    </location>
</feature>
<dbReference type="AlphaFoldDB" id="A0A929KX62"/>
<evidence type="ECO:0000313" key="3">
    <source>
        <dbReference type="EMBL" id="MBE9663281.1"/>
    </source>
</evidence>
<comment type="caution">
    <text evidence="3">The sequence shown here is derived from an EMBL/GenBank/DDBJ whole genome shotgun (WGS) entry which is preliminary data.</text>
</comment>
<gene>
    <name evidence="3" type="ORF">IRJ16_15440</name>
</gene>
<keyword evidence="2" id="KW-0732">Signal</keyword>
<evidence type="ECO:0000256" key="2">
    <source>
        <dbReference type="SAM" id="SignalP"/>
    </source>
</evidence>
<sequence length="174" mass="21239">MKKIILGAALVLSAFAIKPANAQVNFNLNLNIGSQPEWGPVGYDHVEYYYMPDIDAYYYVPTHQYVYFQNNAWMRSTRLPDRYRNFNLYNSYKVVINEREPWRRADVYRNKYAGYRGRQNQVIIRDSRDARYRNHWKDDRRDDREWRSNNRRSDRGRPEVDYRNNNSRPERGRR</sequence>
<evidence type="ECO:0008006" key="5">
    <source>
        <dbReference type="Google" id="ProtNLM"/>
    </source>
</evidence>
<evidence type="ECO:0000256" key="1">
    <source>
        <dbReference type="SAM" id="MobiDB-lite"/>
    </source>
</evidence>
<dbReference type="RefSeq" id="WP_194112519.1">
    <property type="nucleotide sequence ID" value="NZ_JADFFL010000006.1"/>
</dbReference>
<feature type="chain" id="PRO_5036882721" description="YXWGXW repeat-containing protein" evidence="2">
    <location>
        <begin position="23"/>
        <end position="174"/>
    </location>
</feature>
<feature type="signal peptide" evidence="2">
    <location>
        <begin position="1"/>
        <end position="22"/>
    </location>
</feature>
<protein>
    <recommendedName>
        <fullName evidence="5">YXWGXW repeat-containing protein</fullName>
    </recommendedName>
</protein>
<dbReference type="EMBL" id="JADFFL010000006">
    <property type="protein sequence ID" value="MBE9663281.1"/>
    <property type="molecule type" value="Genomic_DNA"/>
</dbReference>